<organism evidence="1 2">
    <name type="scientific">Dokdonella ginsengisoli</name>
    <dbReference type="NCBI Taxonomy" id="363846"/>
    <lineage>
        <taxon>Bacteria</taxon>
        <taxon>Pseudomonadati</taxon>
        <taxon>Pseudomonadota</taxon>
        <taxon>Gammaproteobacteria</taxon>
        <taxon>Lysobacterales</taxon>
        <taxon>Rhodanobacteraceae</taxon>
        <taxon>Dokdonella</taxon>
    </lineage>
</organism>
<keyword evidence="2" id="KW-1185">Reference proteome</keyword>
<dbReference type="EMBL" id="JBHSHD010000007">
    <property type="protein sequence ID" value="MFC4820370.1"/>
    <property type="molecule type" value="Genomic_DNA"/>
</dbReference>
<sequence>MTAQPQAQSDAEVIAATRRWIERAVIGLGLCPFARAPYAQQRVRYRVSAARDAQALAVDLREEAQRLIATDPQEIETTLLIHPHVLGDFLDYNDFLDVAEATLDELELELDADLQIASFHPHYQFGDAEADAIENCTNRSPYPILHLLRADGVAAAIESVRDPEAIYRRNIDTLRELGTDGWNALWDEGRDISTRRRND</sequence>
<evidence type="ECO:0000313" key="1">
    <source>
        <dbReference type="EMBL" id="MFC4820370.1"/>
    </source>
</evidence>
<dbReference type="RefSeq" id="WP_380020216.1">
    <property type="nucleotide sequence ID" value="NZ_JBHSHD010000007.1"/>
</dbReference>
<protein>
    <submittedName>
        <fullName evidence="1">DUF1415 domain-containing protein</fullName>
    </submittedName>
</protein>
<name>A0ABV9QUR0_9GAMM</name>
<reference evidence="2" key="1">
    <citation type="journal article" date="2019" name="Int. J. Syst. Evol. Microbiol.">
        <title>The Global Catalogue of Microorganisms (GCM) 10K type strain sequencing project: providing services to taxonomists for standard genome sequencing and annotation.</title>
        <authorList>
            <consortium name="The Broad Institute Genomics Platform"/>
            <consortium name="The Broad Institute Genome Sequencing Center for Infectious Disease"/>
            <person name="Wu L."/>
            <person name="Ma J."/>
        </authorList>
    </citation>
    <scope>NUCLEOTIDE SEQUENCE [LARGE SCALE GENOMIC DNA]</scope>
    <source>
        <strain evidence="2">CCUG 30340</strain>
    </source>
</reference>
<accession>A0ABV9QUR0</accession>
<comment type="caution">
    <text evidence="1">The sequence shown here is derived from an EMBL/GenBank/DDBJ whole genome shotgun (WGS) entry which is preliminary data.</text>
</comment>
<gene>
    <name evidence="1" type="ORF">ACFO6Q_08540</name>
</gene>
<proteinExistence type="predicted"/>
<dbReference type="Pfam" id="PF07209">
    <property type="entry name" value="DUF1415"/>
    <property type="match status" value="1"/>
</dbReference>
<dbReference type="InterPro" id="IPR009858">
    <property type="entry name" value="DUF1415"/>
</dbReference>
<dbReference type="Proteomes" id="UP001595886">
    <property type="component" value="Unassembled WGS sequence"/>
</dbReference>
<evidence type="ECO:0000313" key="2">
    <source>
        <dbReference type="Proteomes" id="UP001595886"/>
    </source>
</evidence>